<keyword evidence="2" id="KW-1185">Reference proteome</keyword>
<organism evidence="1 2">
    <name type="scientific">Trichomalopsis sarcophagae</name>
    <dbReference type="NCBI Taxonomy" id="543379"/>
    <lineage>
        <taxon>Eukaryota</taxon>
        <taxon>Metazoa</taxon>
        <taxon>Ecdysozoa</taxon>
        <taxon>Arthropoda</taxon>
        <taxon>Hexapoda</taxon>
        <taxon>Insecta</taxon>
        <taxon>Pterygota</taxon>
        <taxon>Neoptera</taxon>
        <taxon>Endopterygota</taxon>
        <taxon>Hymenoptera</taxon>
        <taxon>Apocrita</taxon>
        <taxon>Proctotrupomorpha</taxon>
        <taxon>Chalcidoidea</taxon>
        <taxon>Pteromalidae</taxon>
        <taxon>Pteromalinae</taxon>
        <taxon>Trichomalopsis</taxon>
    </lineage>
</organism>
<sequence length="138" mass="15608">NHIEKFFQGHFKVKSRSNSEISFFHEPQAKLVQIELRLNRGTHTPQPKNLHILVNKTQTRTSLPHTLKVIKVSPLASHCSGCLIKVSPLASNCSECLIKVMPLASHCSRCFIKVSPLASPFDLYKKHRSYITPRKAPL</sequence>
<dbReference type="Proteomes" id="UP000215335">
    <property type="component" value="Unassembled WGS sequence"/>
</dbReference>
<name>A0A232EQS8_9HYME</name>
<gene>
    <name evidence="1" type="ORF">TSAR_002884</name>
</gene>
<comment type="caution">
    <text evidence="1">The sequence shown here is derived from an EMBL/GenBank/DDBJ whole genome shotgun (WGS) entry which is preliminary data.</text>
</comment>
<dbReference type="EMBL" id="NNAY01002715">
    <property type="protein sequence ID" value="OXU20715.1"/>
    <property type="molecule type" value="Genomic_DNA"/>
</dbReference>
<proteinExistence type="predicted"/>
<evidence type="ECO:0000313" key="2">
    <source>
        <dbReference type="Proteomes" id="UP000215335"/>
    </source>
</evidence>
<feature type="non-terminal residue" evidence="1">
    <location>
        <position position="1"/>
    </location>
</feature>
<evidence type="ECO:0000313" key="1">
    <source>
        <dbReference type="EMBL" id="OXU20715.1"/>
    </source>
</evidence>
<protein>
    <submittedName>
        <fullName evidence="1">Uncharacterized protein</fullName>
    </submittedName>
</protein>
<reference evidence="1 2" key="1">
    <citation type="journal article" date="2017" name="Curr. Biol.">
        <title>The Evolution of Venom by Co-option of Single-Copy Genes.</title>
        <authorList>
            <person name="Martinson E.O."/>
            <person name="Mrinalini"/>
            <person name="Kelkar Y.D."/>
            <person name="Chang C.H."/>
            <person name="Werren J.H."/>
        </authorList>
    </citation>
    <scope>NUCLEOTIDE SEQUENCE [LARGE SCALE GENOMIC DNA]</scope>
    <source>
        <strain evidence="1 2">Alberta</strain>
        <tissue evidence="1">Whole body</tissue>
    </source>
</reference>
<accession>A0A232EQS8</accession>
<dbReference type="AlphaFoldDB" id="A0A232EQS8"/>